<reference evidence="1 2" key="1">
    <citation type="submission" date="2019-08" db="EMBL/GenBank/DDBJ databases">
        <title>In-depth cultivation of the pig gut microbiome towards novel bacterial diversity and tailored functional studies.</title>
        <authorList>
            <person name="Wylensek D."/>
            <person name="Hitch T.C.A."/>
            <person name="Clavel T."/>
        </authorList>
    </citation>
    <scope>NUCLEOTIDE SEQUENCE [LARGE SCALE GENOMIC DNA]</scope>
    <source>
        <strain evidence="1 2">WCA-389-WT-23D1</strain>
    </source>
</reference>
<dbReference type="InterPro" id="IPR008861">
    <property type="entry name" value="GpX-like"/>
</dbReference>
<dbReference type="Pfam" id="PF05489">
    <property type="entry name" value="Phage_tail_X"/>
    <property type="match status" value="1"/>
</dbReference>
<evidence type="ECO:0000313" key="1">
    <source>
        <dbReference type="EMBL" id="MSS36604.1"/>
    </source>
</evidence>
<accession>A0A7X2NKK2</accession>
<dbReference type="EMBL" id="VUMD01000006">
    <property type="protein sequence ID" value="MSS36604.1"/>
    <property type="molecule type" value="Genomic_DNA"/>
</dbReference>
<name>A0A7X2NKK2_9CLOT</name>
<sequence>MASTYRTIQGDTWDIIAKKVYGEERHLDYLMEHNFPLLDYFIFPAGIELQTPDLPNRQPDDLPEWRKG</sequence>
<proteinExistence type="predicted"/>
<protein>
    <submittedName>
        <fullName evidence="1">Phage tail protein</fullName>
    </submittedName>
</protein>
<evidence type="ECO:0000313" key="2">
    <source>
        <dbReference type="Proteomes" id="UP000429958"/>
    </source>
</evidence>
<keyword evidence="2" id="KW-1185">Reference proteome</keyword>
<gene>
    <name evidence="1" type="ORF">FYJ39_08470</name>
</gene>
<dbReference type="Proteomes" id="UP000429958">
    <property type="component" value="Unassembled WGS sequence"/>
</dbReference>
<organism evidence="1 2">
    <name type="scientific">Clostridium porci</name>
    <dbReference type="NCBI Taxonomy" id="2605778"/>
    <lineage>
        <taxon>Bacteria</taxon>
        <taxon>Bacillati</taxon>
        <taxon>Bacillota</taxon>
        <taxon>Clostridia</taxon>
        <taxon>Eubacteriales</taxon>
        <taxon>Clostridiaceae</taxon>
        <taxon>Clostridium</taxon>
    </lineage>
</organism>
<dbReference type="AlphaFoldDB" id="A0A7X2NKK2"/>
<comment type="caution">
    <text evidence="1">The sequence shown here is derived from an EMBL/GenBank/DDBJ whole genome shotgun (WGS) entry which is preliminary data.</text>
</comment>
<dbReference type="RefSeq" id="WP_154472049.1">
    <property type="nucleotide sequence ID" value="NZ_DBEWUL010000027.1"/>
</dbReference>